<keyword evidence="2" id="KW-0805">Transcription regulation</keyword>
<keyword evidence="4" id="KW-0804">Transcription</keyword>
<comment type="caution">
    <text evidence="6">The sequence shown here is derived from an EMBL/GenBank/DDBJ whole genome shotgun (WGS) entry which is preliminary data.</text>
</comment>
<dbReference type="InterPro" id="IPR036390">
    <property type="entry name" value="WH_DNA-bd_sf"/>
</dbReference>
<dbReference type="Pfam" id="PF03466">
    <property type="entry name" value="LysR_substrate"/>
    <property type="match status" value="1"/>
</dbReference>
<gene>
    <name evidence="6" type="ORF">RH857_08825</name>
</gene>
<protein>
    <submittedName>
        <fullName evidence="6">LysR family transcriptional regulator</fullName>
    </submittedName>
</protein>
<dbReference type="EMBL" id="JAVKGT010000021">
    <property type="protein sequence ID" value="MDR5712230.1"/>
    <property type="molecule type" value="Genomic_DNA"/>
</dbReference>
<dbReference type="SUPFAM" id="SSF46785">
    <property type="entry name" value="Winged helix' DNA-binding domain"/>
    <property type="match status" value="1"/>
</dbReference>
<feature type="domain" description="HTH lysR-type" evidence="5">
    <location>
        <begin position="1"/>
        <end position="58"/>
    </location>
</feature>
<accession>A0ABU1FUQ3</accession>
<dbReference type="Gene3D" id="1.10.10.10">
    <property type="entry name" value="Winged helix-like DNA-binding domain superfamily/Winged helix DNA-binding domain"/>
    <property type="match status" value="1"/>
</dbReference>
<evidence type="ECO:0000259" key="5">
    <source>
        <dbReference type="PROSITE" id="PS50931"/>
    </source>
</evidence>
<reference evidence="7" key="1">
    <citation type="submission" date="2023-07" db="EMBL/GenBank/DDBJ databases">
        <title>Description of three actinobacteria isolated from air of manufacturing shop in a pharmaceutical factory.</title>
        <authorList>
            <person name="Zhang D.-F."/>
        </authorList>
    </citation>
    <scope>NUCLEOTIDE SEQUENCE [LARGE SCALE GENOMIC DNA]</scope>
    <source>
        <strain evidence="7">CCTCC AB 207010</strain>
    </source>
</reference>
<dbReference type="InterPro" id="IPR005119">
    <property type="entry name" value="LysR_subst-bd"/>
</dbReference>
<evidence type="ECO:0000256" key="2">
    <source>
        <dbReference type="ARBA" id="ARBA00023015"/>
    </source>
</evidence>
<dbReference type="Gene3D" id="3.40.190.10">
    <property type="entry name" value="Periplasmic binding protein-like II"/>
    <property type="match status" value="2"/>
</dbReference>
<sequence length="314" mass="33979">MEHRLLTYFVAVVEEGTVSAAATHLHITQPALSRQIKKLEAELGLRLFQRSGVRLVLTSEGREFLTVAKQIVQAHAQAEKIAESLAAGAMRSIAIAAPRTTLIDVVAPFVATFTPEDPAPYVSEVVADARQETITADYDLVVAPQPPGDRVASRPLAALPVWAYVPESHRWAGQESVDIAELCEEQLIVVPQEFKSRQIIESALHLADLAPRGRVEVSHGRLAQALAAAGRGAAVVTDDPYFQLRPVKIRVNGAPLRAHLHAAWRPEHHGAASISRLAQRLEAFCTARYGHTLNKVRSGQGASSRAAASPGPRR</sequence>
<evidence type="ECO:0000256" key="4">
    <source>
        <dbReference type="ARBA" id="ARBA00023163"/>
    </source>
</evidence>
<dbReference type="Proteomes" id="UP001260872">
    <property type="component" value="Unassembled WGS sequence"/>
</dbReference>
<dbReference type="PRINTS" id="PR00039">
    <property type="entry name" value="HTHLYSR"/>
</dbReference>
<dbReference type="InterPro" id="IPR000847">
    <property type="entry name" value="LysR_HTH_N"/>
</dbReference>
<evidence type="ECO:0000313" key="6">
    <source>
        <dbReference type="EMBL" id="MDR5712230.1"/>
    </source>
</evidence>
<comment type="similarity">
    <text evidence="1">Belongs to the LysR transcriptional regulatory family.</text>
</comment>
<dbReference type="PROSITE" id="PS50931">
    <property type="entry name" value="HTH_LYSR"/>
    <property type="match status" value="1"/>
</dbReference>
<keyword evidence="7" id="KW-1185">Reference proteome</keyword>
<evidence type="ECO:0000256" key="1">
    <source>
        <dbReference type="ARBA" id="ARBA00009437"/>
    </source>
</evidence>
<evidence type="ECO:0000256" key="3">
    <source>
        <dbReference type="ARBA" id="ARBA00023125"/>
    </source>
</evidence>
<proteinExistence type="inferred from homology"/>
<evidence type="ECO:0000313" key="7">
    <source>
        <dbReference type="Proteomes" id="UP001260872"/>
    </source>
</evidence>
<dbReference type="PANTHER" id="PTHR30346">
    <property type="entry name" value="TRANSCRIPTIONAL DUAL REGULATOR HCAR-RELATED"/>
    <property type="match status" value="1"/>
</dbReference>
<name>A0ABU1FUQ3_9MICC</name>
<keyword evidence="3" id="KW-0238">DNA-binding</keyword>
<dbReference type="RefSeq" id="WP_310537611.1">
    <property type="nucleotide sequence ID" value="NZ_BAAAOC010000086.1"/>
</dbReference>
<dbReference type="SUPFAM" id="SSF53850">
    <property type="entry name" value="Periplasmic binding protein-like II"/>
    <property type="match status" value="1"/>
</dbReference>
<dbReference type="PANTHER" id="PTHR30346:SF28">
    <property type="entry name" value="HTH-TYPE TRANSCRIPTIONAL REGULATOR CYNR"/>
    <property type="match status" value="1"/>
</dbReference>
<dbReference type="Pfam" id="PF00126">
    <property type="entry name" value="HTH_1"/>
    <property type="match status" value="1"/>
</dbReference>
<organism evidence="6 7">
    <name type="scientific">Nesterenkonia flava</name>
    <dbReference type="NCBI Taxonomy" id="469799"/>
    <lineage>
        <taxon>Bacteria</taxon>
        <taxon>Bacillati</taxon>
        <taxon>Actinomycetota</taxon>
        <taxon>Actinomycetes</taxon>
        <taxon>Micrococcales</taxon>
        <taxon>Micrococcaceae</taxon>
        <taxon>Nesterenkonia</taxon>
    </lineage>
</organism>
<dbReference type="InterPro" id="IPR036388">
    <property type="entry name" value="WH-like_DNA-bd_sf"/>
</dbReference>